<dbReference type="Pfam" id="PF00462">
    <property type="entry name" value="Glutaredoxin"/>
    <property type="match status" value="1"/>
</dbReference>
<evidence type="ECO:0000259" key="9">
    <source>
        <dbReference type="Pfam" id="PF00462"/>
    </source>
</evidence>
<evidence type="ECO:0000256" key="6">
    <source>
        <dbReference type="ARBA" id="ARBA00023284"/>
    </source>
</evidence>
<evidence type="ECO:0000256" key="8">
    <source>
        <dbReference type="PIRSR" id="PIRSR005894-2"/>
    </source>
</evidence>
<evidence type="ECO:0000256" key="1">
    <source>
        <dbReference type="ARBA" id="ARBA00009630"/>
    </source>
</evidence>
<keyword evidence="3 8" id="KW-0479">Metal-binding</keyword>
<dbReference type="InterPro" id="IPR002109">
    <property type="entry name" value="Glutaredoxin"/>
</dbReference>
<evidence type="ECO:0000256" key="4">
    <source>
        <dbReference type="ARBA" id="ARBA00023004"/>
    </source>
</evidence>
<keyword evidence="5 8" id="KW-0411">Iron-sulfur</keyword>
<evidence type="ECO:0000313" key="10">
    <source>
        <dbReference type="EMBL" id="TWW09593.1"/>
    </source>
</evidence>
<feature type="binding site" evidence="8">
    <location>
        <position position="32"/>
    </location>
    <ligand>
        <name>[2Fe-2S] cluster</name>
        <dbReference type="ChEBI" id="CHEBI:190135"/>
        <note>ligand shared between dimeric partners</note>
    </ligand>
</feature>
<name>A0A5C6M5V6_9PLAN</name>
<dbReference type="AlphaFoldDB" id="A0A5C6M5V6"/>
<dbReference type="PANTHER" id="PTHR10293">
    <property type="entry name" value="GLUTAREDOXIN FAMILY MEMBER"/>
    <property type="match status" value="1"/>
</dbReference>
<keyword evidence="6" id="KW-0676">Redox-active center</keyword>
<dbReference type="InterPro" id="IPR036249">
    <property type="entry name" value="Thioredoxin-like_sf"/>
</dbReference>
<keyword evidence="2 8" id="KW-0001">2Fe-2S</keyword>
<evidence type="ECO:0000256" key="2">
    <source>
        <dbReference type="ARBA" id="ARBA00022714"/>
    </source>
</evidence>
<keyword evidence="4 8" id="KW-0408">Iron</keyword>
<dbReference type="GO" id="GO:0046872">
    <property type="term" value="F:metal ion binding"/>
    <property type="evidence" value="ECO:0007669"/>
    <property type="project" value="UniProtKB-KW"/>
</dbReference>
<dbReference type="CDD" id="cd03028">
    <property type="entry name" value="GRX_PICOT_like"/>
    <property type="match status" value="1"/>
</dbReference>
<keyword evidence="11" id="KW-1185">Reference proteome</keyword>
<dbReference type="EMBL" id="SRHE01000229">
    <property type="protein sequence ID" value="TWW09593.1"/>
    <property type="molecule type" value="Genomic_DNA"/>
</dbReference>
<organism evidence="10 11">
    <name type="scientific">Planctomyces bekefii</name>
    <dbReference type="NCBI Taxonomy" id="1653850"/>
    <lineage>
        <taxon>Bacteria</taxon>
        <taxon>Pseudomonadati</taxon>
        <taxon>Planctomycetota</taxon>
        <taxon>Planctomycetia</taxon>
        <taxon>Planctomycetales</taxon>
        <taxon>Planctomycetaceae</taxon>
        <taxon>Planctomyces</taxon>
    </lineage>
</organism>
<dbReference type="Proteomes" id="UP000321083">
    <property type="component" value="Unassembled WGS sequence"/>
</dbReference>
<evidence type="ECO:0000256" key="5">
    <source>
        <dbReference type="ARBA" id="ARBA00023014"/>
    </source>
</evidence>
<dbReference type="InterPro" id="IPR004480">
    <property type="entry name" value="Monothiol_GRX-rel"/>
</dbReference>
<dbReference type="InterPro" id="IPR033658">
    <property type="entry name" value="GRX_PICOT-like"/>
</dbReference>
<sequence length="106" mass="11746">MGEQEALTQIKKDIEANPVCLFMKGTPESPQCGFSAQVVQILNSYGVKYHAVNVLADYDVREGIKKYTNWPTIPQLYVKGKFIGGCDITSEMHRKGQLAPVLEAAK</sequence>
<protein>
    <recommendedName>
        <fullName evidence="7">Glutaredoxin</fullName>
    </recommendedName>
</protein>
<accession>A0A5C6M5V6</accession>
<dbReference type="SUPFAM" id="SSF52833">
    <property type="entry name" value="Thioredoxin-like"/>
    <property type="match status" value="1"/>
</dbReference>
<dbReference type="PROSITE" id="PS51354">
    <property type="entry name" value="GLUTAREDOXIN_2"/>
    <property type="match status" value="1"/>
</dbReference>
<dbReference type="FunFam" id="3.40.30.10:FF:000005">
    <property type="entry name" value="Glutaredoxin 5"/>
    <property type="match status" value="1"/>
</dbReference>
<dbReference type="PANTHER" id="PTHR10293:SF16">
    <property type="entry name" value="GLUTAREDOXIN-RELATED PROTEIN 5, MITOCHONDRIAL"/>
    <property type="match status" value="1"/>
</dbReference>
<evidence type="ECO:0000256" key="7">
    <source>
        <dbReference type="PIRNR" id="PIRNR005894"/>
    </source>
</evidence>
<dbReference type="Gene3D" id="3.40.30.10">
    <property type="entry name" value="Glutaredoxin"/>
    <property type="match status" value="1"/>
</dbReference>
<dbReference type="InterPro" id="IPR014434">
    <property type="entry name" value="Monothiol_GRX"/>
</dbReference>
<dbReference type="NCBIfam" id="TIGR00365">
    <property type="entry name" value="Grx4 family monothiol glutaredoxin"/>
    <property type="match status" value="1"/>
</dbReference>
<comment type="similarity">
    <text evidence="1 7">Belongs to the glutaredoxin family. Monothiol subfamily.</text>
</comment>
<dbReference type="GO" id="GO:0051537">
    <property type="term" value="F:2 iron, 2 sulfur cluster binding"/>
    <property type="evidence" value="ECO:0007669"/>
    <property type="project" value="UniProtKB-KW"/>
</dbReference>
<reference evidence="10 11" key="1">
    <citation type="submission" date="2019-08" db="EMBL/GenBank/DDBJ databases">
        <title>100 year-old enigma solved: identification of Planctomyces bekefii, the type genus and species of the phylum Planctomycetes.</title>
        <authorList>
            <person name="Svetlana D.N."/>
            <person name="Overmann J."/>
        </authorList>
    </citation>
    <scope>NUCLEOTIDE SEQUENCE [LARGE SCALE GENOMIC DNA]</scope>
    <source>
        <strain evidence="10">Phe10_nw2017</strain>
    </source>
</reference>
<dbReference type="GO" id="GO:0015036">
    <property type="term" value="F:disulfide oxidoreductase activity"/>
    <property type="evidence" value="ECO:0007669"/>
    <property type="project" value="InterPro"/>
</dbReference>
<evidence type="ECO:0000256" key="3">
    <source>
        <dbReference type="ARBA" id="ARBA00022723"/>
    </source>
</evidence>
<gene>
    <name evidence="10" type="ORF">E3A20_12780</name>
</gene>
<proteinExistence type="inferred from homology"/>
<evidence type="ECO:0000313" key="11">
    <source>
        <dbReference type="Proteomes" id="UP000321083"/>
    </source>
</evidence>
<comment type="caution">
    <text evidence="10">The sequence shown here is derived from an EMBL/GenBank/DDBJ whole genome shotgun (WGS) entry which is preliminary data.</text>
</comment>
<dbReference type="PIRSF" id="PIRSF005894">
    <property type="entry name" value="Monothiol_GRX"/>
    <property type="match status" value="1"/>
</dbReference>
<feature type="domain" description="Glutaredoxin" evidence="9">
    <location>
        <begin position="19"/>
        <end position="83"/>
    </location>
</feature>
<reference evidence="10 11" key="2">
    <citation type="submission" date="2019-08" db="EMBL/GenBank/DDBJ databases">
        <authorList>
            <person name="Henke P."/>
        </authorList>
    </citation>
    <scope>NUCLEOTIDE SEQUENCE [LARGE SCALE GENOMIC DNA]</scope>
    <source>
        <strain evidence="10">Phe10_nw2017</strain>
    </source>
</reference>